<comment type="caution">
    <text evidence="8">The sequence shown here is derived from an EMBL/GenBank/DDBJ whole genome shotgun (WGS) entry which is preliminary data.</text>
</comment>
<dbReference type="EMBL" id="QMIF01000010">
    <property type="protein sequence ID" value="TVM32537.1"/>
    <property type="molecule type" value="Genomic_DNA"/>
</dbReference>
<comment type="catalytic activity">
    <reaction evidence="3 4 5">
        <text>an acyl phosphate + H2O = a carboxylate + phosphate + H(+)</text>
        <dbReference type="Rhea" id="RHEA:14965"/>
        <dbReference type="ChEBI" id="CHEBI:15377"/>
        <dbReference type="ChEBI" id="CHEBI:15378"/>
        <dbReference type="ChEBI" id="CHEBI:29067"/>
        <dbReference type="ChEBI" id="CHEBI:43474"/>
        <dbReference type="ChEBI" id="CHEBI:59918"/>
        <dbReference type="EC" id="3.6.1.7"/>
    </reaction>
</comment>
<dbReference type="InterPro" id="IPR036046">
    <property type="entry name" value="Acylphosphatase-like_dom_sf"/>
</dbReference>
<evidence type="ECO:0000256" key="2">
    <source>
        <dbReference type="ARBA" id="ARBA00012150"/>
    </source>
</evidence>
<dbReference type="PROSITE" id="PS00150">
    <property type="entry name" value="ACYLPHOSPHATASE_1"/>
    <property type="match status" value="1"/>
</dbReference>
<feature type="domain" description="Acylphosphatase-like" evidence="7">
    <location>
        <begin position="4"/>
        <end position="90"/>
    </location>
</feature>
<dbReference type="InterPro" id="IPR001792">
    <property type="entry name" value="Acylphosphatase-like_dom"/>
</dbReference>
<comment type="similarity">
    <text evidence="1 6">Belongs to the acylphosphatase family.</text>
</comment>
<dbReference type="PANTHER" id="PTHR47268">
    <property type="entry name" value="ACYLPHOSPHATASE"/>
    <property type="match status" value="1"/>
</dbReference>
<evidence type="ECO:0000313" key="9">
    <source>
        <dbReference type="Proteomes" id="UP000434052"/>
    </source>
</evidence>
<organism evidence="8 9">
    <name type="scientific">Oceanidesulfovibrio marinus</name>
    <dbReference type="NCBI Taxonomy" id="370038"/>
    <lineage>
        <taxon>Bacteria</taxon>
        <taxon>Pseudomonadati</taxon>
        <taxon>Thermodesulfobacteriota</taxon>
        <taxon>Desulfovibrionia</taxon>
        <taxon>Desulfovibrionales</taxon>
        <taxon>Desulfovibrionaceae</taxon>
        <taxon>Oceanidesulfovibrio</taxon>
    </lineage>
</organism>
<reference evidence="8 9" key="1">
    <citation type="submission" date="2018-06" db="EMBL/GenBank/DDBJ databases">
        <title>Complete genome of Desulfovibrio marinus P48SEP.</title>
        <authorList>
            <person name="Crispim J.S."/>
            <person name="Vidigal P.M.P."/>
            <person name="Silva L.C.F."/>
            <person name="Araujo L.C."/>
            <person name="Laguardia C.N."/>
            <person name="Dias R.S."/>
            <person name="Sousa M.P."/>
            <person name="Paula S.O."/>
            <person name="Silva C."/>
        </authorList>
    </citation>
    <scope>NUCLEOTIDE SEQUENCE [LARGE SCALE GENOMIC DNA]</scope>
    <source>
        <strain evidence="8 9">P48SEP</strain>
    </source>
</reference>
<proteinExistence type="inferred from homology"/>
<dbReference type="Proteomes" id="UP000434052">
    <property type="component" value="Unassembled WGS sequence"/>
</dbReference>
<dbReference type="OrthoDB" id="5295388at2"/>
<evidence type="ECO:0000313" key="8">
    <source>
        <dbReference type="EMBL" id="TVM32537.1"/>
    </source>
</evidence>
<dbReference type="Pfam" id="PF00708">
    <property type="entry name" value="Acylphosphatase"/>
    <property type="match status" value="1"/>
</dbReference>
<feature type="active site" evidence="4">
    <location>
        <position position="19"/>
    </location>
</feature>
<dbReference type="InterPro" id="IPR017968">
    <property type="entry name" value="Acylphosphatase_CS"/>
</dbReference>
<evidence type="ECO:0000256" key="5">
    <source>
        <dbReference type="RuleBase" id="RU000553"/>
    </source>
</evidence>
<evidence type="ECO:0000256" key="1">
    <source>
        <dbReference type="ARBA" id="ARBA00005614"/>
    </source>
</evidence>
<dbReference type="PANTHER" id="PTHR47268:SF4">
    <property type="entry name" value="ACYLPHOSPHATASE"/>
    <property type="match status" value="1"/>
</dbReference>
<evidence type="ECO:0000259" key="7">
    <source>
        <dbReference type="PROSITE" id="PS51160"/>
    </source>
</evidence>
<dbReference type="EC" id="3.6.1.7" evidence="2 4"/>
<dbReference type="Gene3D" id="3.30.70.100">
    <property type="match status" value="1"/>
</dbReference>
<dbReference type="SUPFAM" id="SSF54975">
    <property type="entry name" value="Acylphosphatase/BLUF domain-like"/>
    <property type="match status" value="1"/>
</dbReference>
<protein>
    <recommendedName>
        <fullName evidence="2 4">Acylphosphatase</fullName>
        <ecNumber evidence="2 4">3.6.1.7</ecNumber>
    </recommendedName>
</protein>
<dbReference type="RefSeq" id="WP_144306156.1">
    <property type="nucleotide sequence ID" value="NZ_QMIF01000010.1"/>
</dbReference>
<evidence type="ECO:0000256" key="4">
    <source>
        <dbReference type="PROSITE-ProRule" id="PRU00520"/>
    </source>
</evidence>
<dbReference type="PROSITE" id="PS51160">
    <property type="entry name" value="ACYLPHOSPHATASE_3"/>
    <property type="match status" value="1"/>
</dbReference>
<feature type="active site" evidence="4">
    <location>
        <position position="37"/>
    </location>
</feature>
<dbReference type="PROSITE" id="PS00151">
    <property type="entry name" value="ACYLPHOSPHATASE_2"/>
    <property type="match status" value="1"/>
</dbReference>
<sequence>MVKTLHCIVSGRVQGVWFRGYTRETARSLGVSGWVRNLRDGRVEAMAQGDDEALKLFRERFGQGPPSSHVDALECTEIEEEVISGFFIAR</sequence>
<evidence type="ECO:0000256" key="3">
    <source>
        <dbReference type="ARBA" id="ARBA00047645"/>
    </source>
</evidence>
<name>A0A6P1ZGE7_9BACT</name>
<keyword evidence="4 5" id="KW-0378">Hydrolase</keyword>
<gene>
    <name evidence="8" type="ORF">DQK91_14785</name>
</gene>
<dbReference type="InterPro" id="IPR020456">
    <property type="entry name" value="Acylphosphatase"/>
</dbReference>
<evidence type="ECO:0000256" key="6">
    <source>
        <dbReference type="RuleBase" id="RU004168"/>
    </source>
</evidence>
<dbReference type="AlphaFoldDB" id="A0A6P1ZGE7"/>
<dbReference type="PRINTS" id="PR00112">
    <property type="entry name" value="ACYLPHPHTASE"/>
</dbReference>
<dbReference type="GO" id="GO:0003998">
    <property type="term" value="F:acylphosphatase activity"/>
    <property type="evidence" value="ECO:0007669"/>
    <property type="project" value="UniProtKB-EC"/>
</dbReference>
<accession>A0A6P1ZGE7</accession>